<sequence>MLRDKIIVAGAGGQGALRIGQMIAYAALDEGWEVEWIPSYGAEMRGGTANCNVTISDEEILFPMIREPDYLIVMNDLSLGKFECRVRPGGVVILDSSMISNKVGRDDLHAYYVPADGIAEEEGNTRGANMVLLGAYIAVAERVSLESICNIIDHSFTGYKAKYADSNKRLVKRGFEYIKKSN</sequence>
<name>A0A8J7VZX9_9FIRM</name>
<evidence type="ECO:0000313" key="3">
    <source>
        <dbReference type="EMBL" id="MBR0597814.1"/>
    </source>
</evidence>
<dbReference type="InterPro" id="IPR002869">
    <property type="entry name" value="Pyrv_flavodox_OxRed_cen"/>
</dbReference>
<dbReference type="EMBL" id="JAGSND010000004">
    <property type="protein sequence ID" value="MBR0597814.1"/>
    <property type="molecule type" value="Genomic_DNA"/>
</dbReference>
<keyword evidence="4" id="KW-1185">Reference proteome</keyword>
<dbReference type="InterPro" id="IPR019752">
    <property type="entry name" value="Pyrv/ketoisovalerate_OxRed_cat"/>
</dbReference>
<dbReference type="SUPFAM" id="SSF53323">
    <property type="entry name" value="Pyruvate-ferredoxin oxidoreductase, PFOR, domain III"/>
    <property type="match status" value="1"/>
</dbReference>
<evidence type="ECO:0000256" key="1">
    <source>
        <dbReference type="ARBA" id="ARBA00023002"/>
    </source>
</evidence>
<dbReference type="PANTHER" id="PTHR42730">
    <property type="entry name" value="2-OXOGLUTARATE SYNTHASE SUBUNIT KORC"/>
    <property type="match status" value="1"/>
</dbReference>
<protein>
    <submittedName>
        <fullName evidence="3">2-oxoacid:acceptor oxidoreductase family protein</fullName>
    </submittedName>
</protein>
<comment type="caution">
    <text evidence="3">The sequence shown here is derived from an EMBL/GenBank/DDBJ whole genome shotgun (WGS) entry which is preliminary data.</text>
</comment>
<dbReference type="PANTHER" id="PTHR42730:SF1">
    <property type="entry name" value="2-OXOGLUTARATE SYNTHASE SUBUNIT KORC"/>
    <property type="match status" value="1"/>
</dbReference>
<dbReference type="InterPro" id="IPR052554">
    <property type="entry name" value="2-oxoglutarate_synth_KorC"/>
</dbReference>
<accession>A0A8J7VZX9</accession>
<dbReference type="AlphaFoldDB" id="A0A8J7VZX9"/>
<dbReference type="NCBIfam" id="TIGR02175">
    <property type="entry name" value="PorC_KorC"/>
    <property type="match status" value="1"/>
</dbReference>
<evidence type="ECO:0000313" key="4">
    <source>
        <dbReference type="Proteomes" id="UP000675664"/>
    </source>
</evidence>
<organism evidence="3 4">
    <name type="scientific">Sinanaerobacter chloroacetimidivorans</name>
    <dbReference type="NCBI Taxonomy" id="2818044"/>
    <lineage>
        <taxon>Bacteria</taxon>
        <taxon>Bacillati</taxon>
        <taxon>Bacillota</taxon>
        <taxon>Clostridia</taxon>
        <taxon>Peptostreptococcales</taxon>
        <taxon>Anaerovoracaceae</taxon>
        <taxon>Sinanaerobacter</taxon>
    </lineage>
</organism>
<dbReference type="RefSeq" id="WP_227017943.1">
    <property type="nucleotide sequence ID" value="NZ_JAGSND010000004.1"/>
</dbReference>
<dbReference type="Proteomes" id="UP000675664">
    <property type="component" value="Unassembled WGS sequence"/>
</dbReference>
<dbReference type="Pfam" id="PF01558">
    <property type="entry name" value="POR"/>
    <property type="match status" value="1"/>
</dbReference>
<dbReference type="InterPro" id="IPR011894">
    <property type="entry name" value="PorC_KorC"/>
</dbReference>
<gene>
    <name evidence="3" type="ORF">KCX82_08015</name>
</gene>
<reference evidence="3" key="2">
    <citation type="submission" date="2021-04" db="EMBL/GenBank/DDBJ databases">
        <authorList>
            <person name="Liu J."/>
        </authorList>
    </citation>
    <scope>NUCLEOTIDE SEQUENCE</scope>
    <source>
        <strain evidence="3">BAD-6</strain>
    </source>
</reference>
<reference evidence="3" key="1">
    <citation type="submission" date="2021-04" db="EMBL/GenBank/DDBJ databases">
        <title>Sinoanaerobacter chloroacetimidivorans sp. nov., an obligate anaerobic bacterium isolated from anaerobic sludge.</title>
        <authorList>
            <person name="Bao Y."/>
        </authorList>
    </citation>
    <scope>NUCLEOTIDE SEQUENCE</scope>
    <source>
        <strain evidence="3">BAD-6</strain>
    </source>
</reference>
<keyword evidence="1" id="KW-0560">Oxidoreductase</keyword>
<proteinExistence type="predicted"/>
<evidence type="ECO:0000259" key="2">
    <source>
        <dbReference type="Pfam" id="PF01558"/>
    </source>
</evidence>
<dbReference type="GO" id="GO:0016625">
    <property type="term" value="F:oxidoreductase activity, acting on the aldehyde or oxo group of donors, iron-sulfur protein as acceptor"/>
    <property type="evidence" value="ECO:0007669"/>
    <property type="project" value="InterPro"/>
</dbReference>
<dbReference type="Gene3D" id="3.40.920.10">
    <property type="entry name" value="Pyruvate-ferredoxin oxidoreductase, PFOR, domain III"/>
    <property type="match status" value="1"/>
</dbReference>
<feature type="domain" description="Pyruvate/ketoisovalerate oxidoreductase catalytic" evidence="2">
    <location>
        <begin position="12"/>
        <end position="176"/>
    </location>
</feature>